<accession>H2YDV3</accession>
<evidence type="ECO:0000256" key="4">
    <source>
        <dbReference type="ARBA" id="ARBA00023187"/>
    </source>
</evidence>
<feature type="region of interest" description="Disordered" evidence="6">
    <location>
        <begin position="1594"/>
        <end position="1630"/>
    </location>
</feature>
<reference evidence="8" key="3">
    <citation type="submission" date="2025-09" db="UniProtKB">
        <authorList>
            <consortium name="Ensembl"/>
        </authorList>
    </citation>
    <scope>IDENTIFICATION</scope>
</reference>
<name>H2YDV3_CIOSA</name>
<comment type="similarity">
    <text evidence="2">Belongs to the vir family.</text>
</comment>
<dbReference type="PANTHER" id="PTHR23185:SF0">
    <property type="entry name" value="PROTEIN VIRILIZER HOMOLOG"/>
    <property type="match status" value="1"/>
</dbReference>
<proteinExistence type="inferred from homology"/>
<keyword evidence="4" id="KW-0508">mRNA splicing</keyword>
<evidence type="ECO:0000256" key="6">
    <source>
        <dbReference type="SAM" id="MobiDB-lite"/>
    </source>
</evidence>
<feature type="compositionally biased region" description="Basic residues" evidence="6">
    <location>
        <begin position="1776"/>
        <end position="1792"/>
    </location>
</feature>
<evidence type="ECO:0000256" key="2">
    <source>
        <dbReference type="ARBA" id="ARBA00008371"/>
    </source>
</evidence>
<dbReference type="GO" id="GO:0008380">
    <property type="term" value="P:RNA splicing"/>
    <property type="evidence" value="ECO:0007669"/>
    <property type="project" value="UniProtKB-KW"/>
</dbReference>
<dbReference type="GO" id="GO:0036396">
    <property type="term" value="C:RNA N6-methyladenosine methyltransferase complex"/>
    <property type="evidence" value="ECO:0007669"/>
    <property type="project" value="TreeGrafter"/>
</dbReference>
<evidence type="ECO:0000256" key="3">
    <source>
        <dbReference type="ARBA" id="ARBA00022664"/>
    </source>
</evidence>
<keyword evidence="3" id="KW-0507">mRNA processing</keyword>
<evidence type="ECO:0000259" key="7">
    <source>
        <dbReference type="Pfam" id="PF15912"/>
    </source>
</evidence>
<evidence type="ECO:0000256" key="1">
    <source>
        <dbReference type="ARBA" id="ARBA00004123"/>
    </source>
</evidence>
<dbReference type="STRING" id="51511.ENSCSAVP00000003501"/>
<dbReference type="OMA" id="YWLEPLP"/>
<dbReference type="Proteomes" id="UP000007875">
    <property type="component" value="Unassembled WGS sequence"/>
</dbReference>
<feature type="compositionally biased region" description="Low complexity" evidence="6">
    <location>
        <begin position="1684"/>
        <end position="1704"/>
    </location>
</feature>
<organism evidence="8 9">
    <name type="scientific">Ciona savignyi</name>
    <name type="common">Pacific transparent sea squirt</name>
    <dbReference type="NCBI Taxonomy" id="51511"/>
    <lineage>
        <taxon>Eukaryota</taxon>
        <taxon>Metazoa</taxon>
        <taxon>Chordata</taxon>
        <taxon>Tunicata</taxon>
        <taxon>Ascidiacea</taxon>
        <taxon>Phlebobranchia</taxon>
        <taxon>Cionidae</taxon>
        <taxon>Ciona</taxon>
    </lineage>
</organism>
<protein>
    <recommendedName>
        <fullName evidence="7">Virilizer N-terminal domain-containing protein</fullName>
    </recommendedName>
</protein>
<dbReference type="GO" id="GO:0005634">
    <property type="term" value="C:nucleus"/>
    <property type="evidence" value="ECO:0007669"/>
    <property type="project" value="UniProtKB-SubCell"/>
</dbReference>
<feature type="compositionally biased region" description="Polar residues" evidence="6">
    <location>
        <begin position="1753"/>
        <end position="1769"/>
    </location>
</feature>
<feature type="domain" description="Virilizer N-terminal" evidence="7">
    <location>
        <begin position="2"/>
        <end position="272"/>
    </location>
</feature>
<dbReference type="InterPro" id="IPR026736">
    <property type="entry name" value="Virilizer"/>
</dbReference>
<dbReference type="eggNOG" id="KOG4822">
    <property type="taxonomic scope" value="Eukaryota"/>
</dbReference>
<feature type="compositionally biased region" description="Polar residues" evidence="6">
    <location>
        <begin position="1734"/>
        <end position="1744"/>
    </location>
</feature>
<feature type="compositionally biased region" description="Low complexity" evidence="6">
    <location>
        <begin position="1713"/>
        <end position="1724"/>
    </location>
</feature>
<dbReference type="InParanoid" id="H2YDV3"/>
<evidence type="ECO:0000313" key="9">
    <source>
        <dbReference type="Proteomes" id="UP000007875"/>
    </source>
</evidence>
<keyword evidence="9" id="KW-1185">Reference proteome</keyword>
<comment type="subcellular location">
    <subcellularLocation>
        <location evidence="1">Nucleus</location>
    </subcellularLocation>
</comment>
<keyword evidence="5" id="KW-0539">Nucleus</keyword>
<reference evidence="9" key="1">
    <citation type="submission" date="2003-08" db="EMBL/GenBank/DDBJ databases">
        <authorList>
            <person name="Birren B."/>
            <person name="Nusbaum C."/>
            <person name="Abebe A."/>
            <person name="Abouelleil A."/>
            <person name="Adekoya E."/>
            <person name="Ait-zahra M."/>
            <person name="Allen N."/>
            <person name="Allen T."/>
            <person name="An P."/>
            <person name="Anderson M."/>
            <person name="Anderson S."/>
            <person name="Arachchi H."/>
            <person name="Armbruster J."/>
            <person name="Bachantsang P."/>
            <person name="Baldwin J."/>
            <person name="Barry A."/>
            <person name="Bayul T."/>
            <person name="Blitshsteyn B."/>
            <person name="Bloom T."/>
            <person name="Blye J."/>
            <person name="Boguslavskiy L."/>
            <person name="Borowsky M."/>
            <person name="Boukhgalter B."/>
            <person name="Brunache A."/>
            <person name="Butler J."/>
            <person name="Calixte N."/>
            <person name="Calvo S."/>
            <person name="Camarata J."/>
            <person name="Campo K."/>
            <person name="Chang J."/>
            <person name="Cheshatsang Y."/>
            <person name="Citroen M."/>
            <person name="Collymore A."/>
            <person name="Considine T."/>
            <person name="Cook A."/>
            <person name="Cooke P."/>
            <person name="Corum B."/>
            <person name="Cuomo C."/>
            <person name="David R."/>
            <person name="Dawoe T."/>
            <person name="Degray S."/>
            <person name="Dodge S."/>
            <person name="Dooley K."/>
            <person name="Dorje P."/>
            <person name="Dorjee K."/>
            <person name="Dorris L."/>
            <person name="Duffey N."/>
            <person name="Dupes A."/>
            <person name="Elkins T."/>
            <person name="Engels R."/>
            <person name="Erickson J."/>
            <person name="Farina A."/>
            <person name="Faro S."/>
            <person name="Ferreira P."/>
            <person name="Fischer H."/>
            <person name="Fitzgerald M."/>
            <person name="Foley K."/>
            <person name="Gage D."/>
            <person name="Galagan J."/>
            <person name="Gearin G."/>
            <person name="Gnerre S."/>
            <person name="Gnirke A."/>
            <person name="Goyette A."/>
            <person name="Graham J."/>
            <person name="Grandbois E."/>
            <person name="Gyaltsen K."/>
            <person name="Hafez N."/>
            <person name="Hagopian D."/>
            <person name="Hagos B."/>
            <person name="Hall J."/>
            <person name="Hatcher B."/>
            <person name="Heller A."/>
            <person name="Higgins H."/>
            <person name="Honan T."/>
            <person name="Horn A."/>
            <person name="Houde N."/>
            <person name="Hughes L."/>
            <person name="Hulme W."/>
            <person name="Husby E."/>
            <person name="Iliev I."/>
            <person name="Jaffe D."/>
            <person name="Jones C."/>
            <person name="Kamal M."/>
            <person name="Kamat A."/>
            <person name="Kamvysselis M."/>
            <person name="Karlsson E."/>
            <person name="Kells C."/>
            <person name="Kieu A."/>
            <person name="Kisner P."/>
            <person name="Kodira C."/>
            <person name="Kulbokas E."/>
            <person name="Labutti K."/>
            <person name="Lama D."/>
            <person name="Landers T."/>
            <person name="Leger J."/>
            <person name="Levine S."/>
            <person name="Lewis D."/>
            <person name="Lewis T."/>
            <person name="Lindblad-toh K."/>
            <person name="Liu X."/>
            <person name="Lokyitsang T."/>
            <person name="Lokyitsang Y."/>
            <person name="Lucien O."/>
            <person name="Lui A."/>
            <person name="Ma L.J."/>
            <person name="Mabbitt R."/>
            <person name="Macdonald J."/>
            <person name="Maclean C."/>
            <person name="Major J."/>
            <person name="Manning J."/>
            <person name="Marabella R."/>
            <person name="Maru K."/>
            <person name="Matthews C."/>
            <person name="Mauceli E."/>
            <person name="Mccarthy M."/>
            <person name="Mcdonough S."/>
            <person name="Mcghee T."/>
            <person name="Meldrim J."/>
            <person name="Meneus L."/>
            <person name="Mesirov J."/>
            <person name="Mihalev A."/>
            <person name="Mihova T."/>
            <person name="Mikkelsen T."/>
            <person name="Mlenga V."/>
            <person name="Moru K."/>
            <person name="Mozes J."/>
            <person name="Mulrain L."/>
            <person name="Munson G."/>
            <person name="Naylor J."/>
            <person name="Newes C."/>
            <person name="Nguyen C."/>
            <person name="Nguyen N."/>
            <person name="Nguyen T."/>
            <person name="Nicol R."/>
            <person name="Nielsen C."/>
            <person name="Nizzari M."/>
            <person name="Norbu C."/>
            <person name="Norbu N."/>
            <person name="O'donnell P."/>
            <person name="Okoawo O."/>
            <person name="O'leary S."/>
            <person name="Omotosho B."/>
            <person name="O'neill K."/>
            <person name="Osman S."/>
            <person name="Parker S."/>
            <person name="Perrin D."/>
            <person name="Phunkhang P."/>
            <person name="Piqani B."/>
            <person name="Purcell S."/>
            <person name="Rachupka T."/>
            <person name="Ramasamy U."/>
            <person name="Rameau R."/>
            <person name="Ray V."/>
            <person name="Raymond C."/>
            <person name="Retta R."/>
            <person name="Richardson S."/>
            <person name="Rise C."/>
            <person name="Rodriguez J."/>
            <person name="Rogers J."/>
            <person name="Rogov P."/>
            <person name="Rutman M."/>
            <person name="Schupbach R."/>
            <person name="Seaman C."/>
            <person name="Settipalli S."/>
            <person name="Sharpe T."/>
            <person name="Sheridan J."/>
            <person name="Sherpa N."/>
            <person name="Shi J."/>
            <person name="Smirnov S."/>
            <person name="Smith C."/>
            <person name="Sougnez C."/>
            <person name="Spencer B."/>
            <person name="Stalker J."/>
            <person name="Stange-thomann N."/>
            <person name="Stavropoulos S."/>
            <person name="Stetson K."/>
            <person name="Stone C."/>
            <person name="Stone S."/>
            <person name="Stubbs M."/>
            <person name="Talamas J."/>
            <person name="Tchuinga P."/>
            <person name="Tenzing P."/>
            <person name="Tesfaye S."/>
            <person name="Theodore J."/>
            <person name="Thoulutsang Y."/>
            <person name="Topham K."/>
            <person name="Towey S."/>
            <person name="Tsamla T."/>
            <person name="Tsomo N."/>
            <person name="Vallee D."/>
            <person name="Vassiliev H."/>
            <person name="Venkataraman V."/>
            <person name="Vinson J."/>
            <person name="Vo A."/>
            <person name="Wade C."/>
            <person name="Wang S."/>
            <person name="Wangchuk T."/>
            <person name="Wangdi T."/>
            <person name="Whittaker C."/>
            <person name="Wilkinson J."/>
            <person name="Wu Y."/>
            <person name="Wyman D."/>
            <person name="Yadav S."/>
            <person name="Yang S."/>
            <person name="Yang X."/>
            <person name="Yeager S."/>
            <person name="Yee E."/>
            <person name="Young G."/>
            <person name="Zainoun J."/>
            <person name="Zembeck L."/>
            <person name="Zimmer A."/>
            <person name="Zody M."/>
            <person name="Lander E."/>
        </authorList>
    </citation>
    <scope>NUCLEOTIDE SEQUENCE [LARGE SCALE GENOMIC DNA]</scope>
</reference>
<dbReference type="GeneTree" id="ENSGT00390000002833"/>
<dbReference type="GO" id="GO:0006397">
    <property type="term" value="P:mRNA processing"/>
    <property type="evidence" value="ECO:0007669"/>
    <property type="project" value="UniProtKB-KW"/>
</dbReference>
<feature type="region of interest" description="Disordered" evidence="6">
    <location>
        <begin position="222"/>
        <end position="251"/>
    </location>
</feature>
<dbReference type="Pfam" id="PF15912">
    <property type="entry name" value="VIR_N"/>
    <property type="match status" value="1"/>
</dbReference>
<dbReference type="Ensembl" id="ENSCSAVT00000003556.1">
    <property type="protein sequence ID" value="ENSCSAVP00000003501.1"/>
    <property type="gene ID" value="ENSCSAVG00000002083.1"/>
</dbReference>
<feature type="region of interest" description="Disordered" evidence="6">
    <location>
        <begin position="1649"/>
        <end position="1792"/>
    </location>
</feature>
<dbReference type="PANTHER" id="PTHR23185">
    <property type="entry name" value="PROTEIN VIRILIZER HOMOLOG"/>
    <property type="match status" value="1"/>
</dbReference>
<evidence type="ECO:0000256" key="5">
    <source>
        <dbReference type="ARBA" id="ARBA00023242"/>
    </source>
</evidence>
<evidence type="ECO:0000313" key="8">
    <source>
        <dbReference type="Ensembl" id="ENSCSAVP00000003501.1"/>
    </source>
</evidence>
<reference evidence="8" key="2">
    <citation type="submission" date="2025-08" db="UniProtKB">
        <authorList>
            <consortium name="Ensembl"/>
        </authorList>
    </citation>
    <scope>IDENTIFICATION</scope>
</reference>
<dbReference type="GO" id="GO:0003723">
    <property type="term" value="F:RNA binding"/>
    <property type="evidence" value="ECO:0007669"/>
    <property type="project" value="TreeGrafter"/>
</dbReference>
<sequence>NTMKLIFCDTFHQEPPDGSVTSSWAIIEFPCAVVLEEIRIVPRGARVHDQLAGDTQRGQTNPPHFRIDFFACDVKNENASTFENLCAIEYHESSKTTALPRLPFLTKQLLCSGWYSSVTIAVFGAEGSDSASVKAIHERRDNLTRLSSRPPPTAPLVDDIRTSFQNMDSREFSRTTPLLPLPNILPQPGPVGDIPVNQSAGYQIEDEIYRNQVSLLHNSGNSSSFPQRGLHHDHPNYRYQRGNSRYADQDNYNNRRRFQGMNRAAQTEKHDADPTVEEEAKFVQDDAEHENQMQYEEISDDEMDEEANLRDMEAMMTADMLLPTSVMSFNPFDMEVFPLSHFRSPDLSDFEVIRNKLSQQICPIEFNGKHTAEICAGNEDQWVNNLEKITLALSNELPYLEMCNDNQVDYNVMLITWALYAMELNGPLSKHISLSVRALKVGLGMVKALSQTCSEIVEQLDKSNVFEAIFCMLLEKHVASSLKILALHTLDAVTNWPAMIDSFLFKPFSIAIKDENSLKLQTGYAWLIEIALEPQAARVVAGVTQLTKKVHLYECMHQVQVITQSVVNEKIPDEFAYISEEEEEYSNEEEESHLTPVESVIYMDDVTVNEEDLLKIAACLDEITACFQNPQQFFGRLSVLTFPFLMFLLPLSKDTNYGFRMAEGTNLLASIQALVSLPIVSGHKALFDSCGRFLESLISSHPGLLYLASNSDSTLHIIQHLMKSSLQLEVEDMNSPCNLGARLAFHLQTIQSLDLVSTLLESDADEEDIEEELAHAFKTLYSITYLPIGRQCVSRVLSKDDNLKSIITCLTYPNKIAEEEETQEKKPAVFHHRTAVNCYAGSLLLSLLQGSEDMAYIYRHQSDLTITCLSKRQLISHAEDIQNWLTPLQEQLTGDVTDIEKLVSFIKLRTSLLEWITFPESGPELCMTLRLLCYICLIDTDKDLKDDAESRVRVLSLFASDALNVLLSFMDQLQKCLQFACHGHRAMASGMTLTSHQMITSMTCRSYSLLQRMLSHLVGADIDSKIVNGERITLTVISLYSDLHLLLYPSDPNLLDTITEQAISIISIFFSPSSCSEKFLSTEMQYKVLKQVTTFAESQCDNFLPTLTLLSQLLPLPLPIIVPEDPPQQAQAIVVATCRLWSSTIPSHVDDIMALLLPLSSSTCRPLVELTIIIVQQLADLSSTLANLLVKKYIEEMIPLSVSANGEKEMLLSPEQITVIQTFAEIISLPAAKTAFLCACHSEQQGVLDLWQYATNEESPADAVAAILLLAYVLVDEETSLLPFDYTLQSYANALPAVDQIEAIVTLALSQLLNISPRVYNRALLVLLTVTRYLFYSIGFPYVVKHILAKSDNLRKAINGICDGFDVNQPKSVDAVFHLLQFVHSLLTPQLDNGPNEKFTLAQFKSLISSDEKTVVQAFVNLENKLGELICEEQNFSAQYALALDQYSSLRQSLCIVDISTTETQVPEFASLPEPTPLNEQFIGRPMFAYGNHDAILATRQALTAPPSQQLNLDNQDDYRVVECDLIATAENFCPGYDLAEQVNKLAKSSGLQDEVEESEAAAAARAKRRQKVEAFSARFGKTMNFIKRSHGLLVTQRPGRGRGRGNPSNRPYDLFRHRKQNTSRPPSMHVDDFLAADEQQQQIEENTYFKPPAPLPLTTAPRRTSQPSFKREFMPRGRGSRGGSSRNGSTTSRGSFSRFGSTNCLQGKIKSKSPSSSGNGRISRIPDRFRGPDNTTRITSRLSFSPREGYKTNKTQNPPWGISRNFSPGSARGRGFMKTRGRGKHSRSITH</sequence>
<dbReference type="HOGENOM" id="CLU_002368_0_0_1"/>
<dbReference type="InterPro" id="IPR031801">
    <property type="entry name" value="VIR_N"/>
</dbReference>